<evidence type="ECO:0000313" key="6">
    <source>
        <dbReference type="Proteomes" id="UP001204833"/>
    </source>
</evidence>
<organism evidence="5 6">
    <name type="scientific">Candida theae</name>
    <dbReference type="NCBI Taxonomy" id="1198502"/>
    <lineage>
        <taxon>Eukaryota</taxon>
        <taxon>Fungi</taxon>
        <taxon>Dikarya</taxon>
        <taxon>Ascomycota</taxon>
        <taxon>Saccharomycotina</taxon>
        <taxon>Pichiomycetes</taxon>
        <taxon>Debaryomycetaceae</taxon>
        <taxon>Candida/Lodderomyces clade</taxon>
        <taxon>Candida</taxon>
    </lineage>
</organism>
<dbReference type="PANTHER" id="PTHR21027">
    <property type="entry name" value="TRNA-SPLICING ENDONUCLEASE SUBUNIT SEN54"/>
    <property type="match status" value="1"/>
</dbReference>
<protein>
    <submittedName>
        <fullName evidence="5">SEN54</fullName>
    </submittedName>
</protein>
<evidence type="ECO:0000256" key="1">
    <source>
        <dbReference type="ARBA" id="ARBA00005736"/>
    </source>
</evidence>
<dbReference type="PANTHER" id="PTHR21027:SF1">
    <property type="entry name" value="TRNA-SPLICING ENDONUCLEASE SUBUNIT SEN54"/>
    <property type="match status" value="1"/>
</dbReference>
<evidence type="ECO:0000313" key="5">
    <source>
        <dbReference type="EMBL" id="KAI5948980.1"/>
    </source>
</evidence>
<dbReference type="GO" id="GO:0000214">
    <property type="term" value="C:tRNA-intron endonuclease complex"/>
    <property type="evidence" value="ECO:0007669"/>
    <property type="project" value="TreeGrafter"/>
</dbReference>
<dbReference type="InterPro" id="IPR024336">
    <property type="entry name" value="tRNA_splic_suSen54_N"/>
</dbReference>
<feature type="region of interest" description="Disordered" evidence="3">
    <location>
        <begin position="319"/>
        <end position="354"/>
    </location>
</feature>
<proteinExistence type="inferred from homology"/>
<dbReference type="Proteomes" id="UP001204833">
    <property type="component" value="Unassembled WGS sequence"/>
</dbReference>
<dbReference type="RefSeq" id="XP_051606490.1">
    <property type="nucleotide sequence ID" value="XM_051754617.1"/>
</dbReference>
<feature type="region of interest" description="Disordered" evidence="3">
    <location>
        <begin position="1"/>
        <end position="23"/>
    </location>
</feature>
<gene>
    <name evidence="5" type="ORF">KGF57_005043</name>
</gene>
<dbReference type="GeneID" id="76153087"/>
<accession>A0AAD5BAB0</accession>
<reference evidence="5 6" key="1">
    <citation type="journal article" date="2022" name="DNA Res.">
        <title>Genome analysis of five recently described species of the CUG-Ser clade uncovers Candida theae as a new hybrid lineage with pathogenic potential in the Candida parapsilosis species complex.</title>
        <authorList>
            <person name="Mixao V."/>
            <person name="Del Olmo V."/>
            <person name="Hegedusova E."/>
            <person name="Saus E."/>
            <person name="Pryszcz L."/>
            <person name="Cillingova A."/>
            <person name="Nosek J."/>
            <person name="Gabaldon T."/>
        </authorList>
    </citation>
    <scope>NUCLEOTIDE SEQUENCE [LARGE SCALE GENOMIC DNA]</scope>
    <source>
        <strain evidence="5 6">CBS 12239</strain>
    </source>
</reference>
<dbReference type="InterPro" id="IPR024337">
    <property type="entry name" value="tRNA_splic_suSen54"/>
</dbReference>
<dbReference type="Pfam" id="PF12928">
    <property type="entry name" value="tRNA_int_end_N2"/>
    <property type="match status" value="1"/>
</dbReference>
<evidence type="ECO:0000256" key="2">
    <source>
        <dbReference type="ARBA" id="ARBA00022694"/>
    </source>
</evidence>
<dbReference type="EMBL" id="JAIHNG010000175">
    <property type="protein sequence ID" value="KAI5948980.1"/>
    <property type="molecule type" value="Genomic_DNA"/>
</dbReference>
<keyword evidence="2" id="KW-0819">tRNA processing</keyword>
<feature type="compositionally biased region" description="Basic and acidic residues" evidence="3">
    <location>
        <begin position="335"/>
        <end position="354"/>
    </location>
</feature>
<comment type="similarity">
    <text evidence="1">Belongs to the SEN54 family.</text>
</comment>
<keyword evidence="6" id="KW-1185">Reference proteome</keyword>
<comment type="caution">
    <text evidence="5">The sequence shown here is derived from an EMBL/GenBank/DDBJ whole genome shotgun (WGS) entry which is preliminary data.</text>
</comment>
<dbReference type="AlphaFoldDB" id="A0AAD5BAB0"/>
<sequence>MSNSDDDEPPTATTSNSQSDNLHDIEDEVQDWKLLGARTSATSAIPKRGEKEFEPDGTAVQNQSLQESQKAMFDALSNERGHHIKHKLIGVWVPKLNQCLILQIRGNFFRDMGVAHGTIMYLNIYETVYLVERGSLIAYLSNKEFEEWMGGGGAEFDIENKLWALDLEYLYCLTKVDISQYQVYSYLKRLGYILQTPSSTPAIEKANVCNATMDVSFWLLPREWGLIAYPVLHTCHFKTKSYFNYTSIYKAITLNNDKITTTTPKEQLQITYNIWRPTPSFAKKSPPPPDFQLVVIDSSKDTSYMTLSEIQHLQQQLQVKEAGSVNEKKPPKKQPRVESKRQIRAKQQAERQSKLDKSIQLRNEYWKRRDLGFKQGSSPVIVAVVNQGVMNFINLSTGDFSCEFNKEALDEIYPGKAHSIIYHEQA</sequence>
<feature type="compositionally biased region" description="Polar residues" evidence="3">
    <location>
        <begin position="11"/>
        <end position="20"/>
    </location>
</feature>
<feature type="domain" description="tRNA-splicing endonuclease subunit Sen54 N-terminal" evidence="4">
    <location>
        <begin position="73"/>
        <end position="139"/>
    </location>
</feature>
<name>A0AAD5BAB0_9ASCO</name>
<evidence type="ECO:0000256" key="3">
    <source>
        <dbReference type="SAM" id="MobiDB-lite"/>
    </source>
</evidence>
<evidence type="ECO:0000259" key="4">
    <source>
        <dbReference type="Pfam" id="PF12928"/>
    </source>
</evidence>
<dbReference type="GO" id="GO:0000379">
    <property type="term" value="P:tRNA-type intron splice site recognition and cleavage"/>
    <property type="evidence" value="ECO:0007669"/>
    <property type="project" value="TreeGrafter"/>
</dbReference>